<evidence type="ECO:0000313" key="1">
    <source>
        <dbReference type="EMBL" id="KPQ37739.1"/>
    </source>
</evidence>
<organism evidence="1 2">
    <name type="scientific">Phormidesmis priestleyi Ana</name>
    <dbReference type="NCBI Taxonomy" id="1666911"/>
    <lineage>
        <taxon>Bacteria</taxon>
        <taxon>Bacillati</taxon>
        <taxon>Cyanobacteriota</taxon>
        <taxon>Cyanophyceae</taxon>
        <taxon>Leptolyngbyales</taxon>
        <taxon>Leptolyngbyaceae</taxon>
        <taxon>Phormidesmis</taxon>
    </lineage>
</organism>
<dbReference type="Proteomes" id="UP000050465">
    <property type="component" value="Unassembled WGS sequence"/>
</dbReference>
<dbReference type="InterPro" id="IPR014951">
    <property type="entry name" value="DUF1822"/>
</dbReference>
<name>A0A0P7Z481_9CYAN</name>
<dbReference type="Pfam" id="PF08852">
    <property type="entry name" value="DUF1822"/>
    <property type="match status" value="1"/>
</dbReference>
<comment type="caution">
    <text evidence="1">The sequence shown here is derived from an EMBL/GenBank/DDBJ whole genome shotgun (WGS) entry which is preliminary data.</text>
</comment>
<proteinExistence type="predicted"/>
<accession>A0A0P7Z481</accession>
<sequence>MTLLDTSSLHHETGITLPITAEFKQIAQSFVQRCPFPEKAPQIKQNTLAVCAVNAYLQLMDIDTNLEESDSWNPIMQMMADVADLKVPGVGVFSCRAIAPSATTCAIPPEAWHDRAGYFAVAIDESASEATLLGFTATVGESEQVPLEHFEAIEAAIDTVHRLRTCLIASENEAENELENEPENELENMLSKATQLSEWARDIMANGWRAVDSLINPVEFNFAFRNSDPVNSVNSINSVNSVNSASSQAADISRAKLIDLGLQLGETVQVALVIRLVPVSDCQRDIMIQLRPIGEATRLPEGIALGVFDEHNTLVRSATSRLNDNYIQIQISGERGETFSVRVHNRETTFEEQFVI</sequence>
<reference evidence="1 2" key="1">
    <citation type="submission" date="2015-09" db="EMBL/GenBank/DDBJ databases">
        <title>Identification and resolution of microdiversity through metagenomic sequencing of parallel consortia.</title>
        <authorList>
            <person name="Nelson W.C."/>
            <person name="Romine M.F."/>
            <person name="Lindemann S.R."/>
        </authorList>
    </citation>
    <scope>NUCLEOTIDE SEQUENCE [LARGE SCALE GENOMIC DNA]</scope>
    <source>
        <strain evidence="1">Ana</strain>
    </source>
</reference>
<dbReference type="AlphaFoldDB" id="A0A0P7Z481"/>
<evidence type="ECO:0000313" key="2">
    <source>
        <dbReference type="Proteomes" id="UP000050465"/>
    </source>
</evidence>
<protein>
    <recommendedName>
        <fullName evidence="3">DUF1822 family protein</fullName>
    </recommendedName>
</protein>
<dbReference type="STRING" id="1666911.HLUCCA11_01400"/>
<gene>
    <name evidence="1" type="ORF">HLUCCA11_01400</name>
</gene>
<evidence type="ECO:0008006" key="3">
    <source>
        <dbReference type="Google" id="ProtNLM"/>
    </source>
</evidence>
<dbReference type="EMBL" id="LJZR01000001">
    <property type="protein sequence ID" value="KPQ37739.1"/>
    <property type="molecule type" value="Genomic_DNA"/>
</dbReference>